<dbReference type="CDD" id="cd00085">
    <property type="entry name" value="HNHc"/>
    <property type="match status" value="1"/>
</dbReference>
<evidence type="ECO:0000259" key="2">
    <source>
        <dbReference type="SMART" id="SM00507"/>
    </source>
</evidence>
<name>A0A3Q9IWZ6_9MICO</name>
<feature type="region of interest" description="Disordered" evidence="1">
    <location>
        <begin position="265"/>
        <end position="286"/>
    </location>
</feature>
<feature type="compositionally biased region" description="Basic and acidic residues" evidence="1">
    <location>
        <begin position="474"/>
        <end position="487"/>
    </location>
</feature>
<dbReference type="InterPro" id="IPR003870">
    <property type="entry name" value="DUF222"/>
</dbReference>
<dbReference type="InterPro" id="IPR003615">
    <property type="entry name" value="HNH_nuc"/>
</dbReference>
<proteinExistence type="predicted"/>
<dbReference type="Proteomes" id="UP000276888">
    <property type="component" value="Chromosome"/>
</dbReference>
<accession>A0A3Q9IWZ6</accession>
<feature type="region of interest" description="Disordered" evidence="1">
    <location>
        <begin position="102"/>
        <end position="128"/>
    </location>
</feature>
<evidence type="ECO:0000313" key="3">
    <source>
        <dbReference type="EMBL" id="AZS35507.1"/>
    </source>
</evidence>
<dbReference type="EMBL" id="CP031423">
    <property type="protein sequence ID" value="AZS35507.1"/>
    <property type="molecule type" value="Genomic_DNA"/>
</dbReference>
<organism evidence="3 4">
    <name type="scientific">Microbacterium lemovicicum</name>
    <dbReference type="NCBI Taxonomy" id="1072463"/>
    <lineage>
        <taxon>Bacteria</taxon>
        <taxon>Bacillati</taxon>
        <taxon>Actinomycetota</taxon>
        <taxon>Actinomycetes</taxon>
        <taxon>Micrococcales</taxon>
        <taxon>Microbacteriaceae</taxon>
        <taxon>Microbacterium</taxon>
    </lineage>
</organism>
<dbReference type="SMART" id="SM00507">
    <property type="entry name" value="HNHc"/>
    <property type="match status" value="1"/>
</dbReference>
<feature type="domain" description="HNH nuclease" evidence="2">
    <location>
        <begin position="382"/>
        <end position="435"/>
    </location>
</feature>
<protein>
    <recommendedName>
        <fullName evidence="2">HNH nuclease domain-containing protein</fullName>
    </recommendedName>
</protein>
<sequence>MASAVARVSRSAGRGPLDALDDETLVSLIADAAEVRKNVDLVLAAAAAVVDQRSDRDRGTAGLARRNGHRSATSLLQSMTGQSRSDVTRALRTGRDLLGEAGEGLLPAGGAATDGSPIGTGDRLSGDRDAAPRWRTLLRTALTEGRITTAQHEAIRVGMGDPPVDRYADCDPAVLPAAWARSTETLLEDAGELSVEDLRHAARIARDRLDPRGVTLRFDERFAARSFRRWADAAGQQHAHLTLDDESAAWIDAIGDAALRPRRGPRFVDAGGPAAETASAARDPRSNEQLQYDLVMAVLRVGAAVDPNQAFGDRQPGVRVIVESTVLTQEDAGVAHLEDGGDTLPRHVAEKYLCDAGARVITTDVRGRPLDVGREQRTFTPKQRVAISVRDGGCVGRGCSAPPSWCEIHHIDHWYEHHGRTDVDDGVPLCRFHHLDLHNRGARIVRRRHPQSGVDTYWWQEPADRTTGVIPPPERLRSRSPRRFEAA</sequence>
<dbReference type="KEGG" id="mlv:CVS47_00099"/>
<feature type="region of interest" description="Disordered" evidence="1">
    <location>
        <begin position="54"/>
        <end position="86"/>
    </location>
</feature>
<feature type="region of interest" description="Disordered" evidence="1">
    <location>
        <begin position="464"/>
        <end position="487"/>
    </location>
</feature>
<dbReference type="Pfam" id="PF02720">
    <property type="entry name" value="DUF222"/>
    <property type="match status" value="1"/>
</dbReference>
<feature type="compositionally biased region" description="Low complexity" evidence="1">
    <location>
        <begin position="102"/>
        <end position="111"/>
    </location>
</feature>
<keyword evidence="4" id="KW-1185">Reference proteome</keyword>
<gene>
    <name evidence="3" type="ORF">CVS47_00099</name>
</gene>
<reference evidence="3 4" key="1">
    <citation type="submission" date="2018-08" db="EMBL/GenBank/DDBJ databases">
        <title>Microbacterium lemovicicum sp. nov., a bacterium isolated from a natural uranium-rich soil.</title>
        <authorList>
            <person name="ORTET P."/>
        </authorList>
    </citation>
    <scope>NUCLEOTIDE SEQUENCE [LARGE SCALE GENOMIC DNA]</scope>
    <source>
        <strain evidence="3 4">Viu22</strain>
    </source>
</reference>
<evidence type="ECO:0000313" key="4">
    <source>
        <dbReference type="Proteomes" id="UP000276888"/>
    </source>
</evidence>
<feature type="compositionally biased region" description="Low complexity" evidence="1">
    <location>
        <begin position="270"/>
        <end position="281"/>
    </location>
</feature>
<dbReference type="AlphaFoldDB" id="A0A3Q9IWZ6"/>
<feature type="compositionally biased region" description="Polar residues" evidence="1">
    <location>
        <begin position="70"/>
        <end position="85"/>
    </location>
</feature>
<evidence type="ECO:0000256" key="1">
    <source>
        <dbReference type="SAM" id="MobiDB-lite"/>
    </source>
</evidence>